<dbReference type="PRINTS" id="PR00682">
    <property type="entry name" value="IPNSYNTHASE"/>
</dbReference>
<accession>A0A9J5YT02</accession>
<dbReference type="Pfam" id="PF14226">
    <property type="entry name" value="DIOX_N"/>
    <property type="match status" value="1"/>
</dbReference>
<keyword evidence="4 7" id="KW-0560">Oxidoreductase</keyword>
<proteinExistence type="inferred from homology"/>
<protein>
    <recommendedName>
        <fullName evidence="8">Fe2OG dioxygenase domain-containing protein</fullName>
    </recommendedName>
</protein>
<dbReference type="PANTHER" id="PTHR47990">
    <property type="entry name" value="2-OXOGLUTARATE (2OG) AND FE(II)-DEPENDENT OXYGENASE SUPERFAMILY PROTEIN-RELATED"/>
    <property type="match status" value="1"/>
</dbReference>
<dbReference type="SUPFAM" id="SSF51197">
    <property type="entry name" value="Clavaminate synthase-like"/>
    <property type="match status" value="1"/>
</dbReference>
<evidence type="ECO:0000256" key="6">
    <source>
        <dbReference type="ARBA" id="ARBA00057022"/>
    </source>
</evidence>
<dbReference type="GO" id="GO:0009805">
    <property type="term" value="P:coumarin biosynthetic process"/>
    <property type="evidence" value="ECO:0007669"/>
    <property type="project" value="UniProtKB-ARBA"/>
</dbReference>
<evidence type="ECO:0000256" key="1">
    <source>
        <dbReference type="ARBA" id="ARBA00008056"/>
    </source>
</evidence>
<dbReference type="GO" id="GO:0031418">
    <property type="term" value="F:L-ascorbic acid binding"/>
    <property type="evidence" value="ECO:0007669"/>
    <property type="project" value="UniProtKB-KW"/>
</dbReference>
<dbReference type="Proteomes" id="UP000824120">
    <property type="component" value="Chromosome 6"/>
</dbReference>
<dbReference type="Pfam" id="PF03171">
    <property type="entry name" value="2OG-FeII_Oxy"/>
    <property type="match status" value="1"/>
</dbReference>
<evidence type="ECO:0000259" key="8">
    <source>
        <dbReference type="PROSITE" id="PS51471"/>
    </source>
</evidence>
<keyword evidence="2 7" id="KW-0479">Metal-binding</keyword>
<dbReference type="InterPro" id="IPR050231">
    <property type="entry name" value="Iron_ascorbate_oxido_reductase"/>
</dbReference>
<keyword evidence="10" id="KW-1185">Reference proteome</keyword>
<sequence>MDSKNIKLPKINFSHEDLKPHTLVWNQVKSQVHKALVEYGCFEASFDKFPIHLRKSIFESSQELFDLPSQTKLKSIRTKPFNGYVGFYHPSIPLYESMGIDDANIPHKAEKFTQILWPQGNTSFCKTIQSYSEQLSELDQTIRRMILESLGVENYMDEHMNSTNYLLRLMKYKTPQSSEHEMGLSSHTDKSNITILYQNQVNGLQVLTKHGQWINVDPTPDTFIVLIGDSLHALTNGRIHAPFHRVMVKGNEARYSIGLFTIPKVGYMIKAPKELVDEEHPLLYKPFTHLEFITFSYTEEGMKCESALKTYCGI</sequence>
<comment type="function">
    <text evidence="6">Probable 2-oxoglutarate-dependent dioxygenase that may be involved in glucosinolates biosynthesis. May play a role in the production of aliphatic glucosinolates.</text>
</comment>
<dbReference type="InterPro" id="IPR026992">
    <property type="entry name" value="DIOX_N"/>
</dbReference>
<dbReference type="InterPro" id="IPR005123">
    <property type="entry name" value="Oxoglu/Fe-dep_dioxygenase_dom"/>
</dbReference>
<evidence type="ECO:0000256" key="4">
    <source>
        <dbReference type="ARBA" id="ARBA00023002"/>
    </source>
</evidence>
<evidence type="ECO:0000256" key="2">
    <source>
        <dbReference type="ARBA" id="ARBA00022723"/>
    </source>
</evidence>
<gene>
    <name evidence="9" type="ORF">H5410_033400</name>
</gene>
<comment type="similarity">
    <text evidence="1 7">Belongs to the iron/ascorbate-dependent oxidoreductase family.</text>
</comment>
<organism evidence="9 10">
    <name type="scientific">Solanum commersonii</name>
    <name type="common">Commerson's wild potato</name>
    <name type="synonym">Commerson's nightshade</name>
    <dbReference type="NCBI Taxonomy" id="4109"/>
    <lineage>
        <taxon>Eukaryota</taxon>
        <taxon>Viridiplantae</taxon>
        <taxon>Streptophyta</taxon>
        <taxon>Embryophyta</taxon>
        <taxon>Tracheophyta</taxon>
        <taxon>Spermatophyta</taxon>
        <taxon>Magnoliopsida</taxon>
        <taxon>eudicotyledons</taxon>
        <taxon>Gunneridae</taxon>
        <taxon>Pentapetalae</taxon>
        <taxon>asterids</taxon>
        <taxon>lamiids</taxon>
        <taxon>Solanales</taxon>
        <taxon>Solanaceae</taxon>
        <taxon>Solanoideae</taxon>
        <taxon>Solaneae</taxon>
        <taxon>Solanum</taxon>
    </lineage>
</organism>
<evidence type="ECO:0000256" key="3">
    <source>
        <dbReference type="ARBA" id="ARBA00022896"/>
    </source>
</evidence>
<dbReference type="InterPro" id="IPR044861">
    <property type="entry name" value="IPNS-like_FE2OG_OXY"/>
</dbReference>
<dbReference type="OrthoDB" id="288590at2759"/>
<keyword evidence="3" id="KW-0847">Vitamin C</keyword>
<evidence type="ECO:0000256" key="5">
    <source>
        <dbReference type="ARBA" id="ARBA00023004"/>
    </source>
</evidence>
<dbReference type="Gene3D" id="2.60.120.330">
    <property type="entry name" value="B-lactam Antibiotic, Isopenicillin N Synthase, Chain"/>
    <property type="match status" value="1"/>
</dbReference>
<dbReference type="GO" id="GO:0002238">
    <property type="term" value="P:response to molecule of fungal origin"/>
    <property type="evidence" value="ECO:0007669"/>
    <property type="project" value="UniProtKB-ARBA"/>
</dbReference>
<feature type="domain" description="Fe2OG dioxygenase" evidence="8">
    <location>
        <begin position="162"/>
        <end position="263"/>
    </location>
</feature>
<dbReference type="InterPro" id="IPR027443">
    <property type="entry name" value="IPNS-like_sf"/>
</dbReference>
<evidence type="ECO:0000313" key="10">
    <source>
        <dbReference type="Proteomes" id="UP000824120"/>
    </source>
</evidence>
<dbReference type="GO" id="GO:0046872">
    <property type="term" value="F:metal ion binding"/>
    <property type="evidence" value="ECO:0007669"/>
    <property type="project" value="UniProtKB-KW"/>
</dbReference>
<comment type="caution">
    <text evidence="9">The sequence shown here is derived from an EMBL/GenBank/DDBJ whole genome shotgun (WGS) entry which is preliminary data.</text>
</comment>
<dbReference type="FunFam" id="2.60.120.330:FF:000022">
    <property type="entry name" value="Probable 2-oxoglutarate-dependent dioxygenase AOP1.2"/>
    <property type="match status" value="1"/>
</dbReference>
<evidence type="ECO:0000313" key="9">
    <source>
        <dbReference type="EMBL" id="KAG5602030.1"/>
    </source>
</evidence>
<keyword evidence="5 7" id="KW-0408">Iron</keyword>
<dbReference type="GO" id="GO:0016706">
    <property type="term" value="F:2-oxoglutarate-dependent dioxygenase activity"/>
    <property type="evidence" value="ECO:0007669"/>
    <property type="project" value="UniProtKB-ARBA"/>
</dbReference>
<dbReference type="AlphaFoldDB" id="A0A9J5YT02"/>
<reference evidence="9 10" key="1">
    <citation type="submission" date="2020-09" db="EMBL/GenBank/DDBJ databases">
        <title>De no assembly of potato wild relative species, Solanum commersonii.</title>
        <authorList>
            <person name="Cho K."/>
        </authorList>
    </citation>
    <scope>NUCLEOTIDE SEQUENCE [LARGE SCALE GENOMIC DNA]</scope>
    <source>
        <strain evidence="9">LZ3.2</strain>
        <tissue evidence="9">Leaf</tissue>
    </source>
</reference>
<dbReference type="PROSITE" id="PS51471">
    <property type="entry name" value="FE2OG_OXY"/>
    <property type="match status" value="1"/>
</dbReference>
<dbReference type="EMBL" id="JACXVP010000006">
    <property type="protein sequence ID" value="KAG5602030.1"/>
    <property type="molecule type" value="Genomic_DNA"/>
</dbReference>
<name>A0A9J5YT02_SOLCO</name>
<evidence type="ECO:0000256" key="7">
    <source>
        <dbReference type="RuleBase" id="RU003682"/>
    </source>
</evidence>